<dbReference type="InterPro" id="IPR007312">
    <property type="entry name" value="Phosphoesterase"/>
</dbReference>
<keyword evidence="2" id="KW-0732">Signal</keyword>
<evidence type="ECO:0000313" key="4">
    <source>
        <dbReference type="Proteomes" id="UP000242146"/>
    </source>
</evidence>
<dbReference type="InterPro" id="IPR017850">
    <property type="entry name" value="Alkaline_phosphatase_core_sf"/>
</dbReference>
<protein>
    <recommendedName>
        <fullName evidence="5">Phosphoesterase-domain-containing protein</fullName>
    </recommendedName>
</protein>
<dbReference type="Gene3D" id="3.40.720.10">
    <property type="entry name" value="Alkaline Phosphatase, subunit A"/>
    <property type="match status" value="1"/>
</dbReference>
<dbReference type="EMBL" id="MCGT01000005">
    <property type="protein sequence ID" value="ORX59702.1"/>
    <property type="molecule type" value="Genomic_DNA"/>
</dbReference>
<evidence type="ECO:0000313" key="3">
    <source>
        <dbReference type="EMBL" id="ORX59702.1"/>
    </source>
</evidence>
<keyword evidence="1" id="KW-0378">Hydrolase</keyword>
<dbReference type="OrthoDB" id="5135119at2759"/>
<dbReference type="Pfam" id="PF04185">
    <property type="entry name" value="Phosphoesterase"/>
    <property type="match status" value="1"/>
</dbReference>
<keyword evidence="4" id="KW-1185">Reference proteome</keyword>
<dbReference type="Proteomes" id="UP000242146">
    <property type="component" value="Unassembled WGS sequence"/>
</dbReference>
<dbReference type="PANTHER" id="PTHR31956">
    <property type="entry name" value="NON-SPECIFIC PHOSPHOLIPASE C4-RELATED"/>
    <property type="match status" value="1"/>
</dbReference>
<feature type="signal peptide" evidence="2">
    <location>
        <begin position="1"/>
        <end position="20"/>
    </location>
</feature>
<evidence type="ECO:0008006" key="5">
    <source>
        <dbReference type="Google" id="ProtNLM"/>
    </source>
</evidence>
<comment type="caution">
    <text evidence="3">The sequence shown here is derived from an EMBL/GenBank/DDBJ whole genome shotgun (WGS) entry which is preliminary data.</text>
</comment>
<dbReference type="GO" id="GO:0009395">
    <property type="term" value="P:phospholipid catabolic process"/>
    <property type="evidence" value="ECO:0007669"/>
    <property type="project" value="TreeGrafter"/>
</dbReference>
<gene>
    <name evidence="3" type="ORF">DM01DRAFT_1381238</name>
</gene>
<sequence>MKFLAVVFYFFLIVFQVSQAANTTQHHGGFVPGKYFDRVVIFVFENKYYSSVIKNRHFASLPKKYSGKLLTNYIATTHPSQPNYIALISGSTKGTNEDDESNIDRQSVVDLLEKKHISWKSYQENYPGGCNKNMDIGTYARKHNPFMSFTNISGNKKRCANIVNAKQLDRDIAHNKVPQYVFYTPNLNHDAHDKSTAYAGHWFSRFLAKRIRNPAFNKNTLFIVTFDEDDGGNDSKNHVYTALLGPNLNKKLSSAKDAGHYNHYSVLRTVEDNWDLGTLQTNDETANAFKL</sequence>
<dbReference type="STRING" id="101127.A0A1X2GRS0"/>
<evidence type="ECO:0000256" key="1">
    <source>
        <dbReference type="ARBA" id="ARBA00022801"/>
    </source>
</evidence>
<reference evidence="3 4" key="1">
    <citation type="submission" date="2016-07" db="EMBL/GenBank/DDBJ databases">
        <title>Pervasive Adenine N6-methylation of Active Genes in Fungi.</title>
        <authorList>
            <consortium name="DOE Joint Genome Institute"/>
            <person name="Mondo S.J."/>
            <person name="Dannebaum R.O."/>
            <person name="Kuo R.C."/>
            <person name="Labutti K."/>
            <person name="Haridas S."/>
            <person name="Kuo A."/>
            <person name="Salamov A."/>
            <person name="Ahrendt S.R."/>
            <person name="Lipzen A."/>
            <person name="Sullivan W."/>
            <person name="Andreopoulos W.B."/>
            <person name="Clum A."/>
            <person name="Lindquist E."/>
            <person name="Daum C."/>
            <person name="Ramamoorthy G.K."/>
            <person name="Gryganskyi A."/>
            <person name="Culley D."/>
            <person name="Magnuson J.K."/>
            <person name="James T.Y."/>
            <person name="O'Malley M.A."/>
            <person name="Stajich J.E."/>
            <person name="Spatafora J.W."/>
            <person name="Visel A."/>
            <person name="Grigoriev I.V."/>
        </authorList>
    </citation>
    <scope>NUCLEOTIDE SEQUENCE [LARGE SCALE GENOMIC DNA]</scope>
    <source>
        <strain evidence="3 4">NRRL 3301</strain>
    </source>
</reference>
<name>A0A1X2GRS0_9FUNG</name>
<accession>A0A1X2GRS0</accession>
<evidence type="ECO:0000256" key="2">
    <source>
        <dbReference type="SAM" id="SignalP"/>
    </source>
</evidence>
<dbReference type="AlphaFoldDB" id="A0A1X2GRS0"/>
<dbReference type="GO" id="GO:0016788">
    <property type="term" value="F:hydrolase activity, acting on ester bonds"/>
    <property type="evidence" value="ECO:0007669"/>
    <property type="project" value="InterPro"/>
</dbReference>
<dbReference type="PANTHER" id="PTHR31956:SF8">
    <property type="entry name" value="ACID PHOSPHATASE PHOA (AFU_ORTHOLOGUE AFUA_1G03570)"/>
    <property type="match status" value="1"/>
</dbReference>
<organism evidence="3 4">
    <name type="scientific">Hesseltinella vesiculosa</name>
    <dbReference type="NCBI Taxonomy" id="101127"/>
    <lineage>
        <taxon>Eukaryota</taxon>
        <taxon>Fungi</taxon>
        <taxon>Fungi incertae sedis</taxon>
        <taxon>Mucoromycota</taxon>
        <taxon>Mucoromycotina</taxon>
        <taxon>Mucoromycetes</taxon>
        <taxon>Mucorales</taxon>
        <taxon>Cunninghamellaceae</taxon>
        <taxon>Hesseltinella</taxon>
    </lineage>
</organism>
<feature type="chain" id="PRO_5010885375" description="Phosphoesterase-domain-containing protein" evidence="2">
    <location>
        <begin position="21"/>
        <end position="291"/>
    </location>
</feature>
<proteinExistence type="predicted"/>